<dbReference type="Gene3D" id="3.40.50.720">
    <property type="entry name" value="NAD(P)-binding Rossmann-like Domain"/>
    <property type="match status" value="1"/>
</dbReference>
<dbReference type="SMART" id="SM00822">
    <property type="entry name" value="PKS_KR"/>
    <property type="match status" value="1"/>
</dbReference>
<keyword evidence="5" id="KW-1185">Reference proteome</keyword>
<dbReference type="AlphaFoldDB" id="A0A1Y6BWY5"/>
<dbReference type="RefSeq" id="WP_132320808.1">
    <property type="nucleotide sequence ID" value="NZ_FWZT01000010.1"/>
</dbReference>
<gene>
    <name evidence="4" type="ORF">SAMN06296036_11089</name>
</gene>
<dbReference type="PRINTS" id="PR00080">
    <property type="entry name" value="SDRFAMILY"/>
</dbReference>
<evidence type="ECO:0000259" key="3">
    <source>
        <dbReference type="SMART" id="SM00822"/>
    </source>
</evidence>
<organism evidence="4 5">
    <name type="scientific">Pseudobacteriovorax antillogorgiicola</name>
    <dbReference type="NCBI Taxonomy" id="1513793"/>
    <lineage>
        <taxon>Bacteria</taxon>
        <taxon>Pseudomonadati</taxon>
        <taxon>Bdellovibrionota</taxon>
        <taxon>Oligoflexia</taxon>
        <taxon>Oligoflexales</taxon>
        <taxon>Pseudobacteriovoracaceae</taxon>
        <taxon>Pseudobacteriovorax</taxon>
    </lineage>
</organism>
<protein>
    <submittedName>
        <fullName evidence="4">3-oxoacyl-[acyl-carrier-protein] reductase</fullName>
    </submittedName>
</protein>
<dbReference type="Pfam" id="PF13561">
    <property type="entry name" value="adh_short_C2"/>
    <property type="match status" value="1"/>
</dbReference>
<dbReference type="PANTHER" id="PTHR42760:SF133">
    <property type="entry name" value="3-OXOACYL-[ACYL-CARRIER-PROTEIN] REDUCTASE"/>
    <property type="match status" value="1"/>
</dbReference>
<feature type="domain" description="Ketoreductase" evidence="3">
    <location>
        <begin position="4"/>
        <end position="184"/>
    </location>
</feature>
<dbReference type="GO" id="GO:0016616">
    <property type="term" value="F:oxidoreductase activity, acting on the CH-OH group of donors, NAD or NADP as acceptor"/>
    <property type="evidence" value="ECO:0007669"/>
    <property type="project" value="UniProtKB-ARBA"/>
</dbReference>
<keyword evidence="2" id="KW-0560">Oxidoreductase</keyword>
<sequence length="242" mass="25769">MTDLVALVTGASRGIGRACAEELGRQGYKVAIHYRGNEDLARQVAESIPGSKIFQADVAEEEQCKALIKSVKEEFGRIDVLVNNAGMSIDQVLTFAKPADFERLLDVNVKSVFNLSKLVSKVMIKQKKGSIINLTSVVGHTGNGGQSMYAATKGAITSFTKSIASDLAGFGIRANCVAPGFIETDMTNALPEEVKEAILKKVPLKRLGTGNEVAKTVHFLASDASSYVTGSTIHVNGGMFTN</sequence>
<proteinExistence type="inferred from homology"/>
<dbReference type="InterPro" id="IPR002347">
    <property type="entry name" value="SDR_fam"/>
</dbReference>
<dbReference type="SUPFAM" id="SSF51735">
    <property type="entry name" value="NAD(P)-binding Rossmann-fold domains"/>
    <property type="match status" value="1"/>
</dbReference>
<reference evidence="5" key="1">
    <citation type="submission" date="2017-04" db="EMBL/GenBank/DDBJ databases">
        <authorList>
            <person name="Varghese N."/>
            <person name="Submissions S."/>
        </authorList>
    </citation>
    <scope>NUCLEOTIDE SEQUENCE [LARGE SCALE GENOMIC DNA]</scope>
    <source>
        <strain evidence="5">RKEM611</strain>
    </source>
</reference>
<dbReference type="OrthoDB" id="5290686at2"/>
<dbReference type="InterPro" id="IPR036291">
    <property type="entry name" value="NAD(P)-bd_dom_sf"/>
</dbReference>
<comment type="similarity">
    <text evidence="1">Belongs to the short-chain dehydrogenases/reductases (SDR) family.</text>
</comment>
<dbReference type="STRING" id="1513793.SAMN06296036_11089"/>
<evidence type="ECO:0000256" key="2">
    <source>
        <dbReference type="ARBA" id="ARBA00023002"/>
    </source>
</evidence>
<dbReference type="PROSITE" id="PS00061">
    <property type="entry name" value="ADH_SHORT"/>
    <property type="match status" value="1"/>
</dbReference>
<accession>A0A1Y6BWY5</accession>
<dbReference type="FunFam" id="3.40.50.720:FF:000173">
    <property type="entry name" value="3-oxoacyl-[acyl-carrier protein] reductase"/>
    <property type="match status" value="1"/>
</dbReference>
<evidence type="ECO:0000313" key="4">
    <source>
        <dbReference type="EMBL" id="SMF33500.1"/>
    </source>
</evidence>
<dbReference type="PANTHER" id="PTHR42760">
    <property type="entry name" value="SHORT-CHAIN DEHYDROGENASES/REDUCTASES FAMILY MEMBER"/>
    <property type="match status" value="1"/>
</dbReference>
<dbReference type="CDD" id="cd05333">
    <property type="entry name" value="BKR_SDR_c"/>
    <property type="match status" value="1"/>
</dbReference>
<name>A0A1Y6BWY5_9BACT</name>
<dbReference type="NCBIfam" id="NF005559">
    <property type="entry name" value="PRK07231.1"/>
    <property type="match status" value="1"/>
</dbReference>
<dbReference type="NCBIfam" id="NF009466">
    <property type="entry name" value="PRK12826.1-2"/>
    <property type="match status" value="1"/>
</dbReference>
<evidence type="ECO:0000313" key="5">
    <source>
        <dbReference type="Proteomes" id="UP000192907"/>
    </source>
</evidence>
<dbReference type="Proteomes" id="UP000192907">
    <property type="component" value="Unassembled WGS sequence"/>
</dbReference>
<dbReference type="InterPro" id="IPR020904">
    <property type="entry name" value="Sc_DH/Rdtase_CS"/>
</dbReference>
<dbReference type="EMBL" id="FWZT01000010">
    <property type="protein sequence ID" value="SMF33500.1"/>
    <property type="molecule type" value="Genomic_DNA"/>
</dbReference>
<dbReference type="InterPro" id="IPR057326">
    <property type="entry name" value="KR_dom"/>
</dbReference>
<dbReference type="PRINTS" id="PR00081">
    <property type="entry name" value="GDHRDH"/>
</dbReference>
<evidence type="ECO:0000256" key="1">
    <source>
        <dbReference type="ARBA" id="ARBA00006484"/>
    </source>
</evidence>